<keyword evidence="2" id="KW-1185">Reference proteome</keyword>
<protein>
    <submittedName>
        <fullName evidence="1">Uncharacterized protein</fullName>
    </submittedName>
</protein>
<evidence type="ECO:0000313" key="2">
    <source>
        <dbReference type="Proteomes" id="UP001162030"/>
    </source>
</evidence>
<evidence type="ECO:0000313" key="1">
    <source>
        <dbReference type="EMBL" id="CAI8867650.1"/>
    </source>
</evidence>
<name>A0ABM9I3L7_9GAMM</name>
<proteinExistence type="predicted"/>
<reference evidence="1 2" key="1">
    <citation type="submission" date="2023-03" db="EMBL/GenBank/DDBJ databases">
        <authorList>
            <person name="Pearce D."/>
        </authorList>
    </citation>
    <scope>NUCLEOTIDE SEQUENCE [LARGE SCALE GENOMIC DNA]</scope>
    <source>
        <strain evidence="1">Msz</strain>
    </source>
</reference>
<accession>A0ABM9I3L7</accession>
<dbReference type="Proteomes" id="UP001162030">
    <property type="component" value="Chromosome"/>
</dbReference>
<sequence length="38" mass="4322">MDPDPYLSRYGKVRMVSEGRVTPHCFPDVAVDIQELLS</sequence>
<dbReference type="EMBL" id="OX458333">
    <property type="protein sequence ID" value="CAI8867650.1"/>
    <property type="molecule type" value="Genomic_DNA"/>
</dbReference>
<gene>
    <name evidence="1" type="ORF">MSZNOR_2819</name>
</gene>
<organism evidence="1 2">
    <name type="scientific">Methylocaldum szegediense</name>
    <dbReference type="NCBI Taxonomy" id="73780"/>
    <lineage>
        <taxon>Bacteria</taxon>
        <taxon>Pseudomonadati</taxon>
        <taxon>Pseudomonadota</taxon>
        <taxon>Gammaproteobacteria</taxon>
        <taxon>Methylococcales</taxon>
        <taxon>Methylococcaceae</taxon>
        <taxon>Methylocaldum</taxon>
    </lineage>
</organism>